<evidence type="ECO:0000313" key="4">
    <source>
        <dbReference type="EMBL" id="PPE72021.1"/>
    </source>
</evidence>
<dbReference type="AlphaFoldDB" id="A0A2S5TAI7"/>
<dbReference type="OrthoDB" id="118677at2"/>
<feature type="signal peptide" evidence="2">
    <location>
        <begin position="1"/>
        <end position="19"/>
    </location>
</feature>
<gene>
    <name evidence="4" type="ORF">C3942_20195</name>
</gene>
<comment type="caution">
    <text evidence="4">The sequence shown here is derived from an EMBL/GenBank/DDBJ whole genome shotgun (WGS) entry which is preliminary data.</text>
</comment>
<dbReference type="RefSeq" id="WP_104232177.1">
    <property type="nucleotide sequence ID" value="NZ_PSNW01000016.1"/>
</dbReference>
<organism evidence="4 5">
    <name type="scientific">Solimonas fluminis</name>
    <dbReference type="NCBI Taxonomy" id="2086571"/>
    <lineage>
        <taxon>Bacteria</taxon>
        <taxon>Pseudomonadati</taxon>
        <taxon>Pseudomonadota</taxon>
        <taxon>Gammaproteobacteria</taxon>
        <taxon>Nevskiales</taxon>
        <taxon>Nevskiaceae</taxon>
        <taxon>Solimonas</taxon>
    </lineage>
</organism>
<dbReference type="EMBL" id="PSNW01000016">
    <property type="protein sequence ID" value="PPE72021.1"/>
    <property type="molecule type" value="Genomic_DNA"/>
</dbReference>
<feature type="domain" description="DUF4142" evidence="3">
    <location>
        <begin position="28"/>
        <end position="163"/>
    </location>
</feature>
<accession>A0A2S5TAI7</accession>
<evidence type="ECO:0000256" key="2">
    <source>
        <dbReference type="SAM" id="SignalP"/>
    </source>
</evidence>
<evidence type="ECO:0000259" key="3">
    <source>
        <dbReference type="Pfam" id="PF13628"/>
    </source>
</evidence>
<name>A0A2S5TAI7_9GAMM</name>
<dbReference type="PANTHER" id="PTHR38593:SF1">
    <property type="entry name" value="BLR2558 PROTEIN"/>
    <property type="match status" value="1"/>
</dbReference>
<dbReference type="PANTHER" id="PTHR38593">
    <property type="entry name" value="BLR2558 PROTEIN"/>
    <property type="match status" value="1"/>
</dbReference>
<dbReference type="InterPro" id="IPR025419">
    <property type="entry name" value="DUF4142"/>
</dbReference>
<dbReference type="Proteomes" id="UP000238220">
    <property type="component" value="Unassembled WGS sequence"/>
</dbReference>
<reference evidence="4 5" key="1">
    <citation type="submission" date="2018-02" db="EMBL/GenBank/DDBJ databases">
        <title>Genome sequencing of Solimonas sp. HR-BB.</title>
        <authorList>
            <person name="Lee Y."/>
            <person name="Jeon C.O."/>
        </authorList>
    </citation>
    <scope>NUCLEOTIDE SEQUENCE [LARGE SCALE GENOMIC DNA]</scope>
    <source>
        <strain evidence="4 5">HR-BB</strain>
    </source>
</reference>
<feature type="compositionally biased region" description="Basic and acidic residues" evidence="1">
    <location>
        <begin position="134"/>
        <end position="143"/>
    </location>
</feature>
<protein>
    <submittedName>
        <fullName evidence="4">DUF305 domain-containing protein</fullName>
    </submittedName>
</protein>
<feature type="chain" id="PRO_5015747920" evidence="2">
    <location>
        <begin position="20"/>
        <end position="170"/>
    </location>
</feature>
<keyword evidence="2" id="KW-0732">Signal</keyword>
<evidence type="ECO:0000313" key="5">
    <source>
        <dbReference type="Proteomes" id="UP000238220"/>
    </source>
</evidence>
<dbReference type="Pfam" id="PF13628">
    <property type="entry name" value="DUF4142"/>
    <property type="match status" value="1"/>
</dbReference>
<sequence length="170" mass="18397">MKRISMLLAATLCAFGAFAADPLAQAPDQEFFDKAAVAGMFEVQSSEIALQLGSDPAIKSFAQMMVTDHSAANAKLKSLALAKGVMLPTGLDKDHQAKLEKLKAAKPGKEFDETYADLMEDGHDDAVQLFEKASKKAKDKDVQKLAAETLPTLKHHSEKAEKLDKKRVAP</sequence>
<feature type="compositionally biased region" description="Basic and acidic residues" evidence="1">
    <location>
        <begin position="158"/>
        <end position="170"/>
    </location>
</feature>
<keyword evidence="5" id="KW-1185">Reference proteome</keyword>
<dbReference type="InterPro" id="IPR012347">
    <property type="entry name" value="Ferritin-like"/>
</dbReference>
<proteinExistence type="predicted"/>
<feature type="region of interest" description="Disordered" evidence="1">
    <location>
        <begin position="134"/>
        <end position="170"/>
    </location>
</feature>
<evidence type="ECO:0000256" key="1">
    <source>
        <dbReference type="SAM" id="MobiDB-lite"/>
    </source>
</evidence>
<dbReference type="Gene3D" id="1.20.1260.10">
    <property type="match status" value="1"/>
</dbReference>